<reference evidence="6 7" key="1">
    <citation type="submission" date="2021-04" db="EMBL/GenBank/DDBJ databases">
        <authorList>
            <person name="Bliznina A."/>
        </authorList>
    </citation>
    <scope>NUCLEOTIDE SEQUENCE [LARGE SCALE GENOMIC DNA]</scope>
</reference>
<dbReference type="PANTHER" id="PTHR14369:SF0">
    <property type="entry name" value="SURFEIT LOCUS PROTEIN 6"/>
    <property type="match status" value="1"/>
</dbReference>
<proteinExistence type="inferred from homology"/>
<comment type="subcellular location">
    <subcellularLocation>
        <location evidence="1">Nucleus</location>
    </subcellularLocation>
</comment>
<dbReference type="Proteomes" id="UP001158576">
    <property type="component" value="Chromosome 2"/>
</dbReference>
<dbReference type="EMBL" id="OU015567">
    <property type="protein sequence ID" value="CAG5112279.1"/>
    <property type="molecule type" value="Genomic_DNA"/>
</dbReference>
<feature type="region of interest" description="Disordered" evidence="4">
    <location>
        <begin position="70"/>
        <end position="171"/>
    </location>
</feature>
<feature type="compositionally biased region" description="Basic and acidic residues" evidence="4">
    <location>
        <begin position="275"/>
        <end position="294"/>
    </location>
</feature>
<feature type="compositionally biased region" description="Basic and acidic residues" evidence="4">
    <location>
        <begin position="84"/>
        <end position="136"/>
    </location>
</feature>
<feature type="compositionally biased region" description="Basic residues" evidence="4">
    <location>
        <begin position="295"/>
        <end position="317"/>
    </location>
</feature>
<keyword evidence="7" id="KW-1185">Reference proteome</keyword>
<feature type="compositionally biased region" description="Basic residues" evidence="4">
    <location>
        <begin position="137"/>
        <end position="146"/>
    </location>
</feature>
<dbReference type="PANTHER" id="PTHR14369">
    <property type="entry name" value="SURFEIT LOCUS PROTEIN 6"/>
    <property type="match status" value="1"/>
</dbReference>
<evidence type="ECO:0000313" key="7">
    <source>
        <dbReference type="Proteomes" id="UP001158576"/>
    </source>
</evidence>
<accession>A0ABN7TAA7</accession>
<protein>
    <submittedName>
        <fullName evidence="6">Oidioi.mRNA.OKI2018_I69.chr2.g6509.t1.cds</fullName>
    </submittedName>
</protein>
<feature type="region of interest" description="Disordered" evidence="4">
    <location>
        <begin position="256"/>
        <end position="317"/>
    </location>
</feature>
<evidence type="ECO:0000256" key="2">
    <source>
        <dbReference type="ARBA" id="ARBA00005904"/>
    </source>
</evidence>
<comment type="similarity">
    <text evidence="2">Belongs to the SURF6 family.</text>
</comment>
<evidence type="ECO:0000256" key="1">
    <source>
        <dbReference type="ARBA" id="ARBA00004123"/>
    </source>
</evidence>
<evidence type="ECO:0000256" key="4">
    <source>
        <dbReference type="SAM" id="MobiDB-lite"/>
    </source>
</evidence>
<evidence type="ECO:0000313" key="6">
    <source>
        <dbReference type="EMBL" id="CAG5112279.1"/>
    </source>
</evidence>
<dbReference type="InterPro" id="IPR007019">
    <property type="entry name" value="SURF6"/>
</dbReference>
<feature type="domain" description="Ribosomal RNA-processing protein 14/surfeit locus protein 6 C-terminal" evidence="5">
    <location>
        <begin position="126"/>
        <end position="301"/>
    </location>
</feature>
<sequence>MGDEKKLEEKLISFDNWVTDLVDLVPASVYIPTDYAEKAKNEGISKAEKRRLRLNPDTALTTSMKLLQCMAADAPTEQSAPRSTENDALRPSDLKEKFAEKMAEIRANQKRDLPKTPRTEEEQRIVSEKRKAERERKKAKKQKLKTKVKEIAAADQQRGSQSPRKEPVENGKVIFNKFDLIKDPLEAEKEKQKKKKSLQTRLKEAEIKEARLEQLEETNPEKAEALREKAKWKNAMTRMKGEKVKDDANLLKRSLKRVEKKKEKSKTKWAQRTEQLQEKMKAKQDKRKANLKERSAKKKGGAQKKKGGGGKRKTPGF</sequence>
<evidence type="ECO:0000259" key="5">
    <source>
        <dbReference type="Pfam" id="PF04935"/>
    </source>
</evidence>
<evidence type="ECO:0000256" key="3">
    <source>
        <dbReference type="ARBA" id="ARBA00023242"/>
    </source>
</evidence>
<organism evidence="6 7">
    <name type="scientific">Oikopleura dioica</name>
    <name type="common">Tunicate</name>
    <dbReference type="NCBI Taxonomy" id="34765"/>
    <lineage>
        <taxon>Eukaryota</taxon>
        <taxon>Metazoa</taxon>
        <taxon>Chordata</taxon>
        <taxon>Tunicata</taxon>
        <taxon>Appendicularia</taxon>
        <taxon>Copelata</taxon>
        <taxon>Oikopleuridae</taxon>
        <taxon>Oikopleura</taxon>
    </lineage>
</organism>
<name>A0ABN7TAA7_OIKDI</name>
<dbReference type="InterPro" id="IPR029190">
    <property type="entry name" value="Rrp14/SURF6_C"/>
</dbReference>
<keyword evidence="3" id="KW-0539">Nucleus</keyword>
<dbReference type="Pfam" id="PF04935">
    <property type="entry name" value="SURF6"/>
    <property type="match status" value="1"/>
</dbReference>
<gene>
    <name evidence="6" type="ORF">OKIOD_LOCUS15274</name>
</gene>